<dbReference type="PANTHER" id="PTHR43798:SF27">
    <property type="entry name" value="HYDROLASE ALPHA_BETA HYDROLASE FOLD FAMILY"/>
    <property type="match status" value="1"/>
</dbReference>
<protein>
    <submittedName>
        <fullName evidence="2">Alpha/beta hydrolase</fullName>
    </submittedName>
</protein>
<dbReference type="PANTHER" id="PTHR43798">
    <property type="entry name" value="MONOACYLGLYCEROL LIPASE"/>
    <property type="match status" value="1"/>
</dbReference>
<gene>
    <name evidence="2" type="ORF">NP075_02395</name>
</gene>
<feature type="domain" description="AB hydrolase-1" evidence="1">
    <location>
        <begin position="27"/>
        <end position="271"/>
    </location>
</feature>
<organism evidence="2 3">
    <name type="scientific">Cellulomonas wangsupingiae</name>
    <dbReference type="NCBI Taxonomy" id="2968085"/>
    <lineage>
        <taxon>Bacteria</taxon>
        <taxon>Bacillati</taxon>
        <taxon>Actinomycetota</taxon>
        <taxon>Actinomycetes</taxon>
        <taxon>Micrococcales</taxon>
        <taxon>Cellulomonadaceae</taxon>
        <taxon>Cellulomonas</taxon>
    </lineage>
</organism>
<keyword evidence="2" id="KW-0378">Hydrolase</keyword>
<dbReference type="GO" id="GO:0016787">
    <property type="term" value="F:hydrolase activity"/>
    <property type="evidence" value="ECO:0007669"/>
    <property type="project" value="UniProtKB-KW"/>
</dbReference>
<dbReference type="EMBL" id="CP101989">
    <property type="protein sequence ID" value="UUI65609.1"/>
    <property type="molecule type" value="Genomic_DNA"/>
</dbReference>
<dbReference type="Pfam" id="PF00561">
    <property type="entry name" value="Abhydrolase_1"/>
    <property type="match status" value="1"/>
</dbReference>
<dbReference type="RefSeq" id="WP_227564904.1">
    <property type="nucleotide sequence ID" value="NZ_CP101989.1"/>
</dbReference>
<dbReference type="SUPFAM" id="SSF53474">
    <property type="entry name" value="alpha/beta-Hydrolases"/>
    <property type="match status" value="1"/>
</dbReference>
<keyword evidence="3" id="KW-1185">Reference proteome</keyword>
<reference evidence="2 3" key="1">
    <citation type="submission" date="2022-07" db="EMBL/GenBank/DDBJ databases">
        <title>Novel species in genus cellulomonas.</title>
        <authorList>
            <person name="Ye L."/>
        </authorList>
    </citation>
    <scope>NUCLEOTIDE SEQUENCE [LARGE SCALE GENOMIC DNA]</scope>
    <source>
        <strain evidence="3">zg-Y908</strain>
    </source>
</reference>
<dbReference type="Proteomes" id="UP001317322">
    <property type="component" value="Chromosome"/>
</dbReference>
<dbReference type="InterPro" id="IPR029058">
    <property type="entry name" value="AB_hydrolase_fold"/>
</dbReference>
<evidence type="ECO:0000259" key="1">
    <source>
        <dbReference type="Pfam" id="PF00561"/>
    </source>
</evidence>
<dbReference type="Gene3D" id="3.40.50.1820">
    <property type="entry name" value="alpha/beta hydrolase"/>
    <property type="match status" value="1"/>
</dbReference>
<dbReference type="InterPro" id="IPR050266">
    <property type="entry name" value="AB_hydrolase_sf"/>
</dbReference>
<accession>A0ABY5K5R7</accession>
<dbReference type="InterPro" id="IPR000073">
    <property type="entry name" value="AB_hydrolase_1"/>
</dbReference>
<name>A0ABY5K5R7_9CELL</name>
<evidence type="ECO:0000313" key="2">
    <source>
        <dbReference type="EMBL" id="UUI65609.1"/>
    </source>
</evidence>
<sequence length="284" mass="30149">MRGPTEVGFEGADGTALVAHITGAGQPLVCLPGGPMQSSSYLGDLGGLASHRPLLLLDPRGTGGSAVPADVATYRCDRQVDDLEALRRHRGADRLDLLAHSAGAAIAVMYAARYPERVRTMVLVAPSPRVLGVEVTDADRRAVAEQRRDEPWFPTAWAAFERIWSGSATAADADAITPFLHGRWDEERRDLLPALDAGRNDEAAAIYYDLDLDVDGTRAALGALRAPVLLVAGELDVALPPARAADYAALFPRATLAVQPGAGHYPWLDDPEGFVSTVTALCGH</sequence>
<evidence type="ECO:0000313" key="3">
    <source>
        <dbReference type="Proteomes" id="UP001317322"/>
    </source>
</evidence>
<proteinExistence type="predicted"/>